<dbReference type="Proteomes" id="UP000092993">
    <property type="component" value="Unassembled WGS sequence"/>
</dbReference>
<protein>
    <submittedName>
        <fullName evidence="1">Uncharacterized protein</fullName>
    </submittedName>
</protein>
<evidence type="ECO:0000313" key="1">
    <source>
        <dbReference type="EMBL" id="OBZ68425.1"/>
    </source>
</evidence>
<name>A0A1C7LUD6_GRIFR</name>
<gene>
    <name evidence="1" type="ORF">A0H81_11615</name>
</gene>
<proteinExistence type="predicted"/>
<accession>A0A1C7LUD6</accession>
<dbReference type="OrthoDB" id="5778525at2759"/>
<keyword evidence="2" id="KW-1185">Reference proteome</keyword>
<reference evidence="1 2" key="1">
    <citation type="submission" date="2016-03" db="EMBL/GenBank/DDBJ databases">
        <title>Whole genome sequencing of Grifola frondosa 9006-11.</title>
        <authorList>
            <person name="Min B."/>
            <person name="Park H."/>
            <person name="Kim J.-G."/>
            <person name="Cho H."/>
            <person name="Oh Y.-L."/>
            <person name="Kong W.-S."/>
            <person name="Choi I.-G."/>
        </authorList>
    </citation>
    <scope>NUCLEOTIDE SEQUENCE [LARGE SCALE GENOMIC DNA]</scope>
    <source>
        <strain evidence="1 2">9006-11</strain>
    </source>
</reference>
<comment type="caution">
    <text evidence="1">The sequence shown here is derived from an EMBL/GenBank/DDBJ whole genome shotgun (WGS) entry which is preliminary data.</text>
</comment>
<organism evidence="1 2">
    <name type="scientific">Grifola frondosa</name>
    <name type="common">Maitake</name>
    <name type="synonym">Polyporus frondosus</name>
    <dbReference type="NCBI Taxonomy" id="5627"/>
    <lineage>
        <taxon>Eukaryota</taxon>
        <taxon>Fungi</taxon>
        <taxon>Dikarya</taxon>
        <taxon>Basidiomycota</taxon>
        <taxon>Agaricomycotina</taxon>
        <taxon>Agaricomycetes</taxon>
        <taxon>Polyporales</taxon>
        <taxon>Grifolaceae</taxon>
        <taxon>Grifola</taxon>
    </lineage>
</organism>
<sequence length="86" mass="9073">MSTAQCLARPGAFLFSHPHMVSVACPLPLAHPSPAQRSAQLTATTTLLWFRASLPAARADTPASQLLAFDLDIPTYPGMISSPSPT</sequence>
<dbReference type="AlphaFoldDB" id="A0A1C7LUD6"/>
<dbReference type="EMBL" id="LUGG01000020">
    <property type="protein sequence ID" value="OBZ68425.1"/>
    <property type="molecule type" value="Genomic_DNA"/>
</dbReference>
<evidence type="ECO:0000313" key="2">
    <source>
        <dbReference type="Proteomes" id="UP000092993"/>
    </source>
</evidence>